<dbReference type="Gene3D" id="1.20.120.80">
    <property type="entry name" value="Cytochrome c oxidase, subunit III, four-helix bundle"/>
    <property type="match status" value="1"/>
</dbReference>
<evidence type="ECO:0000256" key="5">
    <source>
        <dbReference type="ARBA" id="ARBA00022967"/>
    </source>
</evidence>
<keyword evidence="8 11" id="KW-0496">Mitochondrion</keyword>
<sequence length="265" mass="30933">MINKFPFHNVEKSPWPIFVSFILFGFLLNTVFFFHNLVSSSIIFIFLFLLIISLYFWWKDVINESNLGFHNYFIINNFYVGMLIMISSEIFFFLSFFWAFFHNCWFPGVDLGSIWPPAGLEFLVVDSFSVPFLNTIILLSSGISVTWAHYSLIAGNSNNLLISLVLTVLLGLLFLSLQIFEYSSCQFSFNSLVFGSCFYMLTGFHGAHVIVGTIFLFICLLRAILFHLNSNHHVGFELAIWYWHFVDVVWLFLFIFVYWYSNISI</sequence>
<geneLocation type="mitochondrion" evidence="11"/>
<dbReference type="InterPro" id="IPR033945">
    <property type="entry name" value="Cyt_c_oxase_su3_dom"/>
</dbReference>
<dbReference type="GO" id="GO:0006123">
    <property type="term" value="P:mitochondrial electron transport, cytochrome c to oxygen"/>
    <property type="evidence" value="ECO:0007669"/>
    <property type="project" value="TreeGrafter"/>
</dbReference>
<dbReference type="Gene3D" id="1.10.287.70">
    <property type="match status" value="1"/>
</dbReference>
<comment type="similarity">
    <text evidence="2 8">Belongs to the cytochrome c oxidase subunit 3 family.</text>
</comment>
<feature type="transmembrane region" description="Helical" evidence="9">
    <location>
        <begin position="240"/>
        <end position="260"/>
    </location>
</feature>
<evidence type="ECO:0000256" key="6">
    <source>
        <dbReference type="ARBA" id="ARBA00022989"/>
    </source>
</evidence>
<gene>
    <name evidence="11" type="primary">COX3</name>
</gene>
<dbReference type="InterPro" id="IPR035973">
    <property type="entry name" value="Cyt_c_oxidase_su3-like_sf"/>
</dbReference>
<comment type="subcellular location">
    <subcellularLocation>
        <location evidence="1">Membrane</location>
        <topology evidence="1">Multi-pass membrane protein</topology>
    </subcellularLocation>
</comment>
<dbReference type="GO" id="GO:0005739">
    <property type="term" value="C:mitochondrion"/>
    <property type="evidence" value="ECO:0007669"/>
    <property type="project" value="TreeGrafter"/>
</dbReference>
<dbReference type="EMBL" id="MF993329">
    <property type="protein sequence ID" value="AVP74386.1"/>
    <property type="molecule type" value="Genomic_DNA"/>
</dbReference>
<evidence type="ECO:0000313" key="11">
    <source>
        <dbReference type="EMBL" id="AVP74386.1"/>
    </source>
</evidence>
<feature type="transmembrane region" description="Helical" evidence="9">
    <location>
        <begin position="15"/>
        <end position="34"/>
    </location>
</feature>
<keyword evidence="7 9" id="KW-0472">Membrane</keyword>
<dbReference type="InterPro" id="IPR024791">
    <property type="entry name" value="Cyt_c/ubiquinol_Oxase_su3"/>
</dbReference>
<dbReference type="PANTHER" id="PTHR11403">
    <property type="entry name" value="CYTOCHROME C OXIDASE SUBUNIT III"/>
    <property type="match status" value="1"/>
</dbReference>
<dbReference type="Pfam" id="PF00510">
    <property type="entry name" value="COX3"/>
    <property type="match status" value="1"/>
</dbReference>
<evidence type="ECO:0000256" key="4">
    <source>
        <dbReference type="ARBA" id="ARBA00022692"/>
    </source>
</evidence>
<evidence type="ECO:0000256" key="2">
    <source>
        <dbReference type="ARBA" id="ARBA00010581"/>
    </source>
</evidence>
<dbReference type="InterPro" id="IPR000298">
    <property type="entry name" value="Cyt_c_oxidase-like_su3"/>
</dbReference>
<feature type="transmembrane region" description="Helical" evidence="9">
    <location>
        <begin position="160"/>
        <end position="180"/>
    </location>
</feature>
<comment type="function">
    <text evidence="8">Component of the cytochrome c oxidase, the last enzyme in the mitochondrial electron transport chain which drives oxidative phosphorylation. The respiratory chain contains 3 multisubunit complexes succinate dehydrogenase (complex II, CII), ubiquinol-cytochrome c oxidoreductase (cytochrome b-c1 complex, complex III, CIII) and cytochrome c oxidase (complex IV, CIV), that cooperate to transfer electrons derived from NADH and succinate to molecular oxygen, creating an electrochemical gradient over the inner membrane that drives transmembrane transport and the ATP synthase. Cytochrome c oxidase is the component of the respiratory chain that catalyzes the reduction of oxygen to water. Electrons originating from reduced cytochrome c in the intermembrane space (IMS) are transferred via the dinuclear copper A center (CU(A)) of subunit 2 and heme A of subunit 1 to the active site in subunit 1, a binuclear center (BNC) formed by heme A3 and copper B (CU(B)). The BNC reduces molecular oxygen to 2 water molecules using 4 electrons from cytochrome c in the IMS and 4 protons from the mitochondrial matrix.</text>
</comment>
<feature type="domain" description="Heme-copper oxidase subunit III family profile" evidence="10">
    <location>
        <begin position="3"/>
        <end position="262"/>
    </location>
</feature>
<evidence type="ECO:0000256" key="3">
    <source>
        <dbReference type="ARBA" id="ARBA00015944"/>
    </source>
</evidence>
<evidence type="ECO:0000256" key="7">
    <source>
        <dbReference type="ARBA" id="ARBA00023136"/>
    </source>
</evidence>
<evidence type="ECO:0000256" key="1">
    <source>
        <dbReference type="ARBA" id="ARBA00004141"/>
    </source>
</evidence>
<dbReference type="SUPFAM" id="SSF81452">
    <property type="entry name" value="Cytochrome c oxidase subunit III-like"/>
    <property type="match status" value="1"/>
</dbReference>
<evidence type="ECO:0000259" key="10">
    <source>
        <dbReference type="PROSITE" id="PS50253"/>
    </source>
</evidence>
<dbReference type="PROSITE" id="PS50253">
    <property type="entry name" value="COX3"/>
    <property type="match status" value="1"/>
</dbReference>
<evidence type="ECO:0000256" key="8">
    <source>
        <dbReference type="RuleBase" id="RU003375"/>
    </source>
</evidence>
<feature type="transmembrane region" description="Helical" evidence="9">
    <location>
        <begin position="122"/>
        <end position="148"/>
    </location>
</feature>
<keyword evidence="6 9" id="KW-1133">Transmembrane helix</keyword>
<dbReference type="GO" id="GO:0004129">
    <property type="term" value="F:cytochrome-c oxidase activity"/>
    <property type="evidence" value="ECO:0007669"/>
    <property type="project" value="InterPro"/>
</dbReference>
<dbReference type="AlphaFoldDB" id="A0A343VVJ1"/>
<protein>
    <recommendedName>
        <fullName evidence="3 8">Cytochrome c oxidase subunit 3</fullName>
    </recommendedName>
</protein>
<reference evidence="11" key="1">
    <citation type="journal article" date="2018" name="Genomics">
        <title>Probing recalcitrant problems in polyclad evolution and systematics with novel mitochondrial genome resources.</title>
        <authorList>
            <person name="Kenny N.J."/>
            <person name="Norena C."/>
            <person name="Damborenea C."/>
            <person name="Grande C."/>
        </authorList>
    </citation>
    <scope>NUCLEOTIDE SEQUENCE</scope>
</reference>
<feature type="transmembrane region" description="Helical" evidence="9">
    <location>
        <begin position="78"/>
        <end position="101"/>
    </location>
</feature>
<keyword evidence="5" id="KW-1278">Translocase</keyword>
<dbReference type="InterPro" id="IPR013833">
    <property type="entry name" value="Cyt_c_oxidase_su3_a-hlx"/>
</dbReference>
<evidence type="ECO:0000256" key="9">
    <source>
        <dbReference type="SAM" id="Phobius"/>
    </source>
</evidence>
<feature type="transmembrane region" description="Helical" evidence="9">
    <location>
        <begin position="41"/>
        <end position="58"/>
    </location>
</feature>
<keyword evidence="4 8" id="KW-0812">Transmembrane</keyword>
<organism evidence="11">
    <name type="scientific">Bothromesostoma personatum</name>
    <dbReference type="NCBI Taxonomy" id="27905"/>
    <lineage>
        <taxon>Eukaryota</taxon>
        <taxon>Metazoa</taxon>
        <taxon>Spiralia</taxon>
        <taxon>Lophotrochozoa</taxon>
        <taxon>Platyhelminthes</taxon>
        <taxon>Rhabditophora</taxon>
        <taxon>Rhabdocoela</taxon>
        <taxon>Neodalyellida</taxon>
        <taxon>Typhloplanidae</taxon>
        <taxon>Mesostominae</taxon>
        <taxon>Bothromesostoma</taxon>
    </lineage>
</organism>
<name>A0A343VVJ1_9PLAT</name>
<feature type="transmembrane region" description="Helical" evidence="9">
    <location>
        <begin position="192"/>
        <end position="225"/>
    </location>
</feature>
<dbReference type="CDD" id="cd01665">
    <property type="entry name" value="Cyt_c_Oxidase_III"/>
    <property type="match status" value="1"/>
</dbReference>
<dbReference type="GO" id="GO:0016020">
    <property type="term" value="C:membrane"/>
    <property type="evidence" value="ECO:0007669"/>
    <property type="project" value="UniProtKB-SubCell"/>
</dbReference>
<dbReference type="PANTHER" id="PTHR11403:SF7">
    <property type="entry name" value="CYTOCHROME C OXIDASE SUBUNIT 3"/>
    <property type="match status" value="1"/>
</dbReference>
<proteinExistence type="inferred from homology"/>
<accession>A0A343VVJ1</accession>